<dbReference type="EMBL" id="KN847319">
    <property type="protein sequence ID" value="KIW56386.1"/>
    <property type="molecule type" value="Genomic_DNA"/>
</dbReference>
<evidence type="ECO:0000256" key="2">
    <source>
        <dbReference type="SAM" id="Phobius"/>
    </source>
</evidence>
<gene>
    <name evidence="3" type="ORF">PV05_05051</name>
</gene>
<dbReference type="RefSeq" id="XP_013316970.1">
    <property type="nucleotide sequence ID" value="XM_013461516.1"/>
</dbReference>
<accession>A0A0D2BV87</accession>
<feature type="transmembrane region" description="Helical" evidence="2">
    <location>
        <begin position="60"/>
        <end position="83"/>
    </location>
</feature>
<keyword evidence="2" id="KW-1133">Transmembrane helix</keyword>
<dbReference type="OrthoDB" id="3344043at2759"/>
<dbReference type="HOGENOM" id="CLU_022944_0_0_1"/>
<keyword evidence="2" id="KW-0472">Membrane</keyword>
<dbReference type="GeneID" id="25326959"/>
<evidence type="ECO:0000256" key="1">
    <source>
        <dbReference type="SAM" id="MobiDB-lite"/>
    </source>
</evidence>
<feature type="region of interest" description="Disordered" evidence="1">
    <location>
        <begin position="1"/>
        <end position="50"/>
    </location>
</feature>
<feature type="transmembrane region" description="Helical" evidence="2">
    <location>
        <begin position="598"/>
        <end position="623"/>
    </location>
</feature>
<feature type="transmembrane region" description="Helical" evidence="2">
    <location>
        <begin position="221"/>
        <end position="246"/>
    </location>
</feature>
<reference evidence="3 4" key="1">
    <citation type="submission" date="2015-01" db="EMBL/GenBank/DDBJ databases">
        <title>The Genome Sequence of Exophiala xenobiotica CBS118157.</title>
        <authorList>
            <consortium name="The Broad Institute Genomics Platform"/>
            <person name="Cuomo C."/>
            <person name="de Hoog S."/>
            <person name="Gorbushina A."/>
            <person name="Stielow B."/>
            <person name="Teixiera M."/>
            <person name="Abouelleil A."/>
            <person name="Chapman S.B."/>
            <person name="Priest M."/>
            <person name="Young S.K."/>
            <person name="Wortman J."/>
            <person name="Nusbaum C."/>
            <person name="Birren B."/>
        </authorList>
    </citation>
    <scope>NUCLEOTIDE SEQUENCE [LARGE SCALE GENOMIC DNA]</scope>
    <source>
        <strain evidence="3 4">CBS 118157</strain>
    </source>
</reference>
<dbReference type="AlphaFoldDB" id="A0A0D2BV87"/>
<dbReference type="Proteomes" id="UP000054342">
    <property type="component" value="Unassembled WGS sequence"/>
</dbReference>
<feature type="transmembrane region" description="Helical" evidence="2">
    <location>
        <begin position="147"/>
        <end position="164"/>
    </location>
</feature>
<feature type="compositionally biased region" description="Pro residues" evidence="1">
    <location>
        <begin position="12"/>
        <end position="21"/>
    </location>
</feature>
<name>A0A0D2BV87_9EURO</name>
<keyword evidence="2" id="KW-0812">Transmembrane</keyword>
<feature type="compositionally biased region" description="Basic and acidic residues" evidence="1">
    <location>
        <begin position="25"/>
        <end position="37"/>
    </location>
</feature>
<organism evidence="3 4">
    <name type="scientific">Exophiala xenobiotica</name>
    <dbReference type="NCBI Taxonomy" id="348802"/>
    <lineage>
        <taxon>Eukaryota</taxon>
        <taxon>Fungi</taxon>
        <taxon>Dikarya</taxon>
        <taxon>Ascomycota</taxon>
        <taxon>Pezizomycotina</taxon>
        <taxon>Eurotiomycetes</taxon>
        <taxon>Chaetothyriomycetidae</taxon>
        <taxon>Chaetothyriales</taxon>
        <taxon>Herpotrichiellaceae</taxon>
        <taxon>Exophiala</taxon>
    </lineage>
</organism>
<evidence type="ECO:0000313" key="3">
    <source>
        <dbReference type="EMBL" id="KIW56386.1"/>
    </source>
</evidence>
<keyword evidence="4" id="KW-1185">Reference proteome</keyword>
<evidence type="ECO:0000313" key="4">
    <source>
        <dbReference type="Proteomes" id="UP000054342"/>
    </source>
</evidence>
<dbReference type="STRING" id="348802.A0A0D2BV87"/>
<proteinExistence type="predicted"/>
<sequence length="753" mass="81354">MSSNTGKSPAMEVPPTPPTPFPASKAEHTAAEKEELVPKSPTPSSETGERRMMEGATLSLLMGAFFPCIPVAVVCAVLLTLIFRNRIQDPYTVVQEIKQVHSSDLINQTLFEVNQLKAGGTSVYFLWASKQTTPGTLHTIASITGKVMPFITSTSMALVAFFAGRRIIDVTRARKQQSMPTPHQMSILISLLNGSGLRPLWETMKYRFQNHEPLVQPVPLAFWSLAWIVILTLAIQAVDSWFGVALQPATVDILKVANSTSAYGRELNASICSALTHQLPCIGDVSLQCNYPCSITTWDTEANVERFGLQHAQEAAEVLMNNSYTNFIVNVSAGYDSYDYDDSAQHYFLGDKRSSSATDFTTGTLAVTTQCKTITQNCNVSSGFTCGSYSAPSFSWTGAVGVDKQSATGPFNQSNAGIQFFNDSALTIPVGDDPSLGMFTALNPVPFLLWSKGFPPVDTSADQFTQMRANHYLDYDASGDPVFILNCSMSIYQAKYNWTNGAVPTNGLYDLELADPAYGAIYSAAFAMDSALGHLSMQDAAALAAYQHKPDLLANTFANKFSEAAAALAAGITTPSQNIYEQQRFNNVLVTKVPLIPLYVLIALKGIYALFALVLAALAVMVAEPLTTQDVKERLTIDGLAVGLFEADAHHKRGVSEIQQLYNEHNKGKDDSKDLDVEEPPKIGMVQNAEGGWSWATSKKLAESFGYSSVVGLIKSDAKKSAATAVGGIVEGQSGLQIIGGLVSPYQKTTFEP</sequence>
<protein>
    <submittedName>
        <fullName evidence="3">Uncharacterized protein</fullName>
    </submittedName>
</protein>